<dbReference type="EMBL" id="JAPDDP010000043">
    <property type="protein sequence ID" value="MDA0182892.1"/>
    <property type="molecule type" value="Genomic_DNA"/>
</dbReference>
<dbReference type="Pfam" id="PF07228">
    <property type="entry name" value="SpoIIE"/>
    <property type="match status" value="1"/>
</dbReference>
<gene>
    <name evidence="6" type="ORF">OJ997_21450</name>
</gene>
<dbReference type="InterPro" id="IPR052016">
    <property type="entry name" value="Bact_Sigma-Reg"/>
</dbReference>
<evidence type="ECO:0000256" key="1">
    <source>
        <dbReference type="ARBA" id="ARBA00022801"/>
    </source>
</evidence>
<dbReference type="SUPFAM" id="SSF46689">
    <property type="entry name" value="Homeodomain-like"/>
    <property type="match status" value="1"/>
</dbReference>
<evidence type="ECO:0000256" key="3">
    <source>
        <dbReference type="PROSITE-ProRule" id="PRU00335"/>
    </source>
</evidence>
<dbReference type="Gene3D" id="3.60.40.10">
    <property type="entry name" value="PPM-type phosphatase domain"/>
    <property type="match status" value="1"/>
</dbReference>
<feature type="domain" description="HTH tetR-type" evidence="5">
    <location>
        <begin position="6"/>
        <end position="64"/>
    </location>
</feature>
<dbReference type="InterPro" id="IPR009057">
    <property type="entry name" value="Homeodomain-like_sf"/>
</dbReference>
<dbReference type="PROSITE" id="PS50977">
    <property type="entry name" value="HTH_TETR_2"/>
    <property type="match status" value="1"/>
</dbReference>
<accession>A0A9X3NK80</accession>
<dbReference type="PANTHER" id="PTHR43156">
    <property type="entry name" value="STAGE II SPORULATION PROTEIN E-RELATED"/>
    <property type="match status" value="1"/>
</dbReference>
<evidence type="ECO:0000313" key="6">
    <source>
        <dbReference type="EMBL" id="MDA0182892.1"/>
    </source>
</evidence>
<comment type="caution">
    <text evidence="6">The sequence shown here is derived from an EMBL/GenBank/DDBJ whole genome shotgun (WGS) entry which is preliminary data.</text>
</comment>
<dbReference type="GO" id="GO:0003677">
    <property type="term" value="F:DNA binding"/>
    <property type="evidence" value="ECO:0007669"/>
    <property type="project" value="UniProtKB-UniRule"/>
</dbReference>
<evidence type="ECO:0000256" key="4">
    <source>
        <dbReference type="SAM" id="MobiDB-lite"/>
    </source>
</evidence>
<dbReference type="SUPFAM" id="SSF55781">
    <property type="entry name" value="GAF domain-like"/>
    <property type="match status" value="1"/>
</dbReference>
<dbReference type="RefSeq" id="WP_270027275.1">
    <property type="nucleotide sequence ID" value="NZ_JAPDDP010000043.1"/>
</dbReference>
<dbReference type="Gene3D" id="1.10.357.10">
    <property type="entry name" value="Tetracycline Repressor, domain 2"/>
    <property type="match status" value="1"/>
</dbReference>
<dbReference type="Proteomes" id="UP001147653">
    <property type="component" value="Unassembled WGS sequence"/>
</dbReference>
<dbReference type="Pfam" id="PF00440">
    <property type="entry name" value="TetR_N"/>
    <property type="match status" value="1"/>
</dbReference>
<sequence length="463" mass="49133">MRTDAANNAERVLQSTITLLRTEPEASLEEIAAAAGVSRATVYRRFGSRAELVDTARRRAAESADANQTDALRPPGELAGGPTPLDVTEVLNKVPPHLLGDQIVSEAQRLAGVTSVALYLIDLEGTHLLRLAGSEEFPETLGLPLAVGPELPREGLLALRRRIADELPGSVLAPLSLRGRTLGILLAVDAPEHALVALARQAAASLALADDYTDVFDIARRRKETSPAAEVQQNLLPPRIARITGALVVGNVLPGYEIGGDWFDYVENRDGAWLGVADSMGSGTTAAALGAVALGAFRAKRKVTGDLEAAVLAIHETIREVAIEGAFVNATIARWHAPSSAFTWITCGEQRPLLITERGELRAMESETYESLGLGPAKRSFAVSRRRLAPGERLLLVSDGVLDRRTRDGGTFGTDGVRAAIRGVADAAPAETVRALEDAITAASADRLEDDATIVVLAPTSRR</sequence>
<feature type="region of interest" description="Disordered" evidence="4">
    <location>
        <begin position="59"/>
        <end position="84"/>
    </location>
</feature>
<protein>
    <submittedName>
        <fullName evidence="6">SpoIIE family protein phosphatase</fullName>
    </submittedName>
</protein>
<name>A0A9X3NK80_9ACTN</name>
<organism evidence="6 7">
    <name type="scientific">Solirubrobacter phytolaccae</name>
    <dbReference type="NCBI Taxonomy" id="1404360"/>
    <lineage>
        <taxon>Bacteria</taxon>
        <taxon>Bacillati</taxon>
        <taxon>Actinomycetota</taxon>
        <taxon>Thermoleophilia</taxon>
        <taxon>Solirubrobacterales</taxon>
        <taxon>Solirubrobacteraceae</taxon>
        <taxon>Solirubrobacter</taxon>
    </lineage>
</organism>
<dbReference type="SMART" id="SM00331">
    <property type="entry name" value="PP2C_SIG"/>
    <property type="match status" value="1"/>
</dbReference>
<dbReference type="InterPro" id="IPR001932">
    <property type="entry name" value="PPM-type_phosphatase-like_dom"/>
</dbReference>
<dbReference type="InterPro" id="IPR036457">
    <property type="entry name" value="PPM-type-like_dom_sf"/>
</dbReference>
<evidence type="ECO:0000313" key="7">
    <source>
        <dbReference type="Proteomes" id="UP001147653"/>
    </source>
</evidence>
<keyword evidence="2 3" id="KW-0238">DNA-binding</keyword>
<dbReference type="GO" id="GO:0016791">
    <property type="term" value="F:phosphatase activity"/>
    <property type="evidence" value="ECO:0007669"/>
    <property type="project" value="TreeGrafter"/>
</dbReference>
<dbReference type="AlphaFoldDB" id="A0A9X3NK80"/>
<evidence type="ECO:0000259" key="5">
    <source>
        <dbReference type="PROSITE" id="PS50977"/>
    </source>
</evidence>
<dbReference type="PANTHER" id="PTHR43156:SF2">
    <property type="entry name" value="STAGE II SPORULATION PROTEIN E"/>
    <property type="match status" value="1"/>
</dbReference>
<keyword evidence="1" id="KW-0378">Hydrolase</keyword>
<keyword evidence="7" id="KW-1185">Reference proteome</keyword>
<reference evidence="6" key="1">
    <citation type="submission" date="2022-10" db="EMBL/GenBank/DDBJ databases">
        <title>The WGS of Solirubrobacter phytolaccae KCTC 29190.</title>
        <authorList>
            <person name="Jiang Z."/>
        </authorList>
    </citation>
    <scope>NUCLEOTIDE SEQUENCE</scope>
    <source>
        <strain evidence="6">KCTC 29190</strain>
    </source>
</reference>
<feature type="DNA-binding region" description="H-T-H motif" evidence="3">
    <location>
        <begin position="27"/>
        <end position="46"/>
    </location>
</feature>
<evidence type="ECO:0000256" key="2">
    <source>
        <dbReference type="ARBA" id="ARBA00023125"/>
    </source>
</evidence>
<dbReference type="InterPro" id="IPR001647">
    <property type="entry name" value="HTH_TetR"/>
</dbReference>
<dbReference type="SUPFAM" id="SSF81606">
    <property type="entry name" value="PP2C-like"/>
    <property type="match status" value="1"/>
</dbReference>
<proteinExistence type="predicted"/>